<feature type="transmembrane region" description="Helical" evidence="8">
    <location>
        <begin position="392"/>
        <end position="410"/>
    </location>
</feature>
<sequence length="609" mass="69837">MMTAENKVSLRQLRRMLFIEMFGAGALSVPALACYNGQSGGVAVLFYGIFLIIATVVFYILSEKIQEQFSENAKSYTEILPKSIQSIYFIRFALNVAALFYFFGETIQTVYMPKSSFLFILFPAALLLWYTLNTNLQKRARFLELIFPWIFVSYGIAVFLSFVGIETSIQPGTIKEVWRDIFSDTTIQSLRNGYILFVCGSPIEFLLFLKPAAKTKQKTKRSIITAVFGVFFCNVLLIFLAVRTLGKTLTTQSAWPVIKMMQLIRMSGGFLERFDILPAIVWVFCMMAVISGYLYYGKKMLEQLLLKKSKKPILKETIVTGISVLCLLFLACLVEKQPYLWNSYLKYKIFVDVPLELLLPVFVYIAGRKNTKNKKQGKNTETADKIKKKEPILYLFTILFALGVSFSLTGCRHLTDIEEKSYVLSLYVDRLSGEENGYAFQVARADLNKMEERDEEIPCQITKIKAKTLKELEEKYLRIIPGEMEWNHIYTIFFSLEMTENKEACMRLLEEWDGDWQKSPNVFLVASSPPPDKLYKVKNIPKGAAGQEVSLLIKQSKKQQKIKSDQKNNTEKICETPIDYLRHTEQSPGKSILYQIVIEDGKIVLIDKK</sequence>
<comment type="subcellular location">
    <subcellularLocation>
        <location evidence="1">Membrane</location>
        <topology evidence="1">Multi-pass membrane protein</topology>
    </subcellularLocation>
</comment>
<feature type="transmembrane region" description="Helical" evidence="8">
    <location>
        <begin position="317"/>
        <end position="337"/>
    </location>
</feature>
<evidence type="ECO:0000256" key="5">
    <source>
        <dbReference type="ARBA" id="ARBA00022692"/>
    </source>
</evidence>
<keyword evidence="4" id="KW-0309">Germination</keyword>
<proteinExistence type="inferred from homology"/>
<feature type="transmembrane region" description="Helical" evidence="8">
    <location>
        <begin position="276"/>
        <end position="296"/>
    </location>
</feature>
<reference evidence="10 11" key="1">
    <citation type="submission" date="2021-02" db="EMBL/GenBank/DDBJ databases">
        <title>Lactate utilizing bacteria of the human gut.</title>
        <authorList>
            <person name="Sheridan P.O."/>
        </authorList>
    </citation>
    <scope>NUCLEOTIDE SEQUENCE [LARGE SCALE GENOMIC DNA]</scope>
    <source>
        <strain evidence="10 11">HTF-83D</strain>
    </source>
</reference>
<dbReference type="PANTHER" id="PTHR34975:SF2">
    <property type="entry name" value="SPORE GERMINATION PROTEIN A2"/>
    <property type="match status" value="1"/>
</dbReference>
<keyword evidence="6 8" id="KW-1133">Transmembrane helix</keyword>
<comment type="caution">
    <text evidence="10">The sequence shown here is derived from an EMBL/GenBank/DDBJ whole genome shotgun (WGS) entry which is preliminary data.</text>
</comment>
<organism evidence="10 11">
    <name type="scientific">Anaerobutyricum soehngenii</name>
    <dbReference type="NCBI Taxonomy" id="105843"/>
    <lineage>
        <taxon>Bacteria</taxon>
        <taxon>Bacillati</taxon>
        <taxon>Bacillota</taxon>
        <taxon>Clostridia</taxon>
        <taxon>Lachnospirales</taxon>
        <taxon>Lachnospiraceae</taxon>
        <taxon>Anaerobutyricum</taxon>
    </lineage>
</organism>
<feature type="transmembrane region" description="Helical" evidence="8">
    <location>
        <begin position="222"/>
        <end position="242"/>
    </location>
</feature>
<evidence type="ECO:0000313" key="10">
    <source>
        <dbReference type="EMBL" id="MBP0056530.1"/>
    </source>
</evidence>
<protein>
    <submittedName>
        <fullName evidence="10">GerAB/ArcD/ProY family transporter</fullName>
    </submittedName>
</protein>
<name>A0ABS3ZH33_9FIRM</name>
<keyword evidence="11" id="KW-1185">Reference proteome</keyword>
<feature type="domain" description="Spore germination protein N-terminal" evidence="9">
    <location>
        <begin position="416"/>
        <end position="563"/>
    </location>
</feature>
<accession>A0ABS3ZH33</accession>
<dbReference type="PANTHER" id="PTHR34975">
    <property type="entry name" value="SPORE GERMINATION PROTEIN A2"/>
    <property type="match status" value="1"/>
</dbReference>
<feature type="transmembrane region" description="Helical" evidence="8">
    <location>
        <begin position="349"/>
        <end position="367"/>
    </location>
</feature>
<feature type="transmembrane region" description="Helical" evidence="8">
    <location>
        <begin position="83"/>
        <end position="103"/>
    </location>
</feature>
<keyword evidence="3" id="KW-0813">Transport</keyword>
<feature type="transmembrane region" description="Helical" evidence="8">
    <location>
        <begin position="115"/>
        <end position="133"/>
    </location>
</feature>
<dbReference type="Pfam" id="PF25198">
    <property type="entry name" value="Spore_GerAC_N"/>
    <property type="match status" value="1"/>
</dbReference>
<evidence type="ECO:0000256" key="7">
    <source>
        <dbReference type="ARBA" id="ARBA00023136"/>
    </source>
</evidence>
<gene>
    <name evidence="10" type="ORF">JYQ75_03800</name>
</gene>
<evidence type="ECO:0000256" key="8">
    <source>
        <dbReference type="SAM" id="Phobius"/>
    </source>
</evidence>
<evidence type="ECO:0000256" key="2">
    <source>
        <dbReference type="ARBA" id="ARBA00007998"/>
    </source>
</evidence>
<evidence type="ECO:0000259" key="9">
    <source>
        <dbReference type="Pfam" id="PF25198"/>
    </source>
</evidence>
<evidence type="ECO:0000313" key="11">
    <source>
        <dbReference type="Proteomes" id="UP001315001"/>
    </source>
</evidence>
<dbReference type="InterPro" id="IPR057336">
    <property type="entry name" value="GerAC_N"/>
</dbReference>
<feature type="transmembrane region" description="Helical" evidence="8">
    <location>
        <begin position="43"/>
        <end position="62"/>
    </location>
</feature>
<feature type="transmembrane region" description="Helical" evidence="8">
    <location>
        <begin position="145"/>
        <end position="165"/>
    </location>
</feature>
<dbReference type="Proteomes" id="UP001315001">
    <property type="component" value="Unassembled WGS sequence"/>
</dbReference>
<keyword evidence="7 8" id="KW-0472">Membrane</keyword>
<evidence type="ECO:0000256" key="4">
    <source>
        <dbReference type="ARBA" id="ARBA00022544"/>
    </source>
</evidence>
<evidence type="ECO:0000256" key="1">
    <source>
        <dbReference type="ARBA" id="ARBA00004141"/>
    </source>
</evidence>
<feature type="transmembrane region" description="Helical" evidence="8">
    <location>
        <begin position="193"/>
        <end position="210"/>
    </location>
</feature>
<dbReference type="RefSeq" id="WP_209293168.1">
    <property type="nucleotide sequence ID" value="NZ_JAFIQO010000109.1"/>
</dbReference>
<evidence type="ECO:0000256" key="3">
    <source>
        <dbReference type="ARBA" id="ARBA00022448"/>
    </source>
</evidence>
<dbReference type="EMBL" id="JAFIQO010000109">
    <property type="protein sequence ID" value="MBP0056530.1"/>
    <property type="molecule type" value="Genomic_DNA"/>
</dbReference>
<dbReference type="InterPro" id="IPR004761">
    <property type="entry name" value="Spore_GerAB"/>
</dbReference>
<comment type="similarity">
    <text evidence="2">Belongs to the amino acid-polyamine-organocation (APC) superfamily. Spore germination protein (SGP) (TC 2.A.3.9) family.</text>
</comment>
<dbReference type="Pfam" id="PF03845">
    <property type="entry name" value="Spore_permease"/>
    <property type="match status" value="1"/>
</dbReference>
<evidence type="ECO:0000256" key="6">
    <source>
        <dbReference type="ARBA" id="ARBA00022989"/>
    </source>
</evidence>
<keyword evidence="5 8" id="KW-0812">Transmembrane</keyword>